<evidence type="ECO:0000313" key="5">
    <source>
        <dbReference type="EMBL" id="RNA40802.1"/>
    </source>
</evidence>
<dbReference type="AlphaFoldDB" id="A0A3M7SYI9"/>
<feature type="coiled-coil region" evidence="2">
    <location>
        <begin position="452"/>
        <end position="494"/>
    </location>
</feature>
<organism evidence="5 6">
    <name type="scientific">Brachionus plicatilis</name>
    <name type="common">Marine rotifer</name>
    <name type="synonym">Brachionus muelleri</name>
    <dbReference type="NCBI Taxonomy" id="10195"/>
    <lineage>
        <taxon>Eukaryota</taxon>
        <taxon>Metazoa</taxon>
        <taxon>Spiralia</taxon>
        <taxon>Gnathifera</taxon>
        <taxon>Rotifera</taxon>
        <taxon>Eurotatoria</taxon>
        <taxon>Monogononta</taxon>
        <taxon>Pseudotrocha</taxon>
        <taxon>Ploima</taxon>
        <taxon>Brachionidae</taxon>
        <taxon>Brachionus</taxon>
    </lineage>
</organism>
<dbReference type="STRING" id="10195.A0A3M7SYI9"/>
<dbReference type="InterPro" id="IPR025252">
    <property type="entry name" value="DUF4200"/>
</dbReference>
<evidence type="ECO:0000313" key="6">
    <source>
        <dbReference type="Proteomes" id="UP000276133"/>
    </source>
</evidence>
<feature type="coiled-coil region" evidence="2">
    <location>
        <begin position="189"/>
        <end position="223"/>
    </location>
</feature>
<dbReference type="Pfam" id="PF13863">
    <property type="entry name" value="DUF4200"/>
    <property type="match status" value="1"/>
</dbReference>
<dbReference type="Proteomes" id="UP000276133">
    <property type="component" value="Unassembled WGS sequence"/>
</dbReference>
<evidence type="ECO:0000256" key="1">
    <source>
        <dbReference type="ARBA" id="ARBA00023054"/>
    </source>
</evidence>
<dbReference type="PANTHER" id="PTHR21683:SF3">
    <property type="entry name" value="CILIA AND FLAGELLA ASSOCIATED PROTEIN 100"/>
    <property type="match status" value="1"/>
</dbReference>
<name>A0A3M7SYI9_BRAPC</name>
<evidence type="ECO:0000256" key="2">
    <source>
        <dbReference type="SAM" id="Coils"/>
    </source>
</evidence>
<feature type="compositionally biased region" description="Acidic residues" evidence="3">
    <location>
        <begin position="293"/>
        <end position="303"/>
    </location>
</feature>
<dbReference type="PANTHER" id="PTHR21683">
    <property type="entry name" value="COILED-COIL DOMAIN-CONTAINING PROTEIN 42 LIKE-2-LIKE-RELATED"/>
    <property type="match status" value="1"/>
</dbReference>
<gene>
    <name evidence="5" type="ORF">BpHYR1_044962</name>
</gene>
<sequence length="535" mass="62717">MPSNNLALTLPAISKKNDVNAENPFKMPADTDILMLREKEKQQKIYEREMNKNLKVHQKLTHNRKMVEGMKSGLKPQISDDENDDDFDDLGKIKSFPVKEDRTWTVAVTRDRRIEKESLKDYINKKREMFFVQYSLGVKRDEMRKLEEIAAAEEKRIEMAEKYLEEDAALFDEFLKENGNNSTQAVKIAEEETRKKTEKSNEIKKINTQIMVLKSEITKMEDTLKEYKLYKKFLDKVTPQALKEAKNGKKYSSKSRLDSSKSSSTIDQKPGSAAETSQSKSSLSVVNEAVEKDNDDEASDEDEDMELYFSDPQQLLDIFLELEEQNLSLIQNSQDTEEALEEMKQTINKTKQKMERETELLKKQIEYLNEDIKREMDRENDLKIKASYFNYGEFKAEEQEKILKELNSKVEDVYINCIGSNEANISTLQMLTNIENKLEELFQKIEQMPPEKVQEAEKAKEKERRLKQREERIIEQKRNQEERIKKALERARAEPKKNMGRRLMVRSKPPATVKIDRKALDEANKIDEELAYYFT</sequence>
<keyword evidence="6" id="KW-1185">Reference proteome</keyword>
<feature type="compositionally biased region" description="Polar residues" evidence="3">
    <location>
        <begin position="274"/>
        <end position="285"/>
    </location>
</feature>
<protein>
    <submittedName>
        <fullName evidence="5">Coiled-coil domain-containing 37</fullName>
    </submittedName>
</protein>
<dbReference type="GO" id="GO:0005856">
    <property type="term" value="C:cytoskeleton"/>
    <property type="evidence" value="ECO:0007669"/>
    <property type="project" value="UniProtKB-ARBA"/>
</dbReference>
<keyword evidence="1 2" id="KW-0175">Coiled coil</keyword>
<feature type="coiled-coil region" evidence="2">
    <location>
        <begin position="326"/>
        <end position="371"/>
    </location>
</feature>
<feature type="domain" description="DUF4200" evidence="4">
    <location>
        <begin position="122"/>
        <end position="240"/>
    </location>
</feature>
<evidence type="ECO:0000259" key="4">
    <source>
        <dbReference type="Pfam" id="PF13863"/>
    </source>
</evidence>
<accession>A0A3M7SYI9</accession>
<dbReference type="InterPro" id="IPR051147">
    <property type="entry name" value="CFAP_domain-containing"/>
</dbReference>
<evidence type="ECO:0000256" key="3">
    <source>
        <dbReference type="SAM" id="MobiDB-lite"/>
    </source>
</evidence>
<feature type="region of interest" description="Disordered" evidence="3">
    <location>
        <begin position="244"/>
        <end position="303"/>
    </location>
</feature>
<comment type="caution">
    <text evidence="5">The sequence shown here is derived from an EMBL/GenBank/DDBJ whole genome shotgun (WGS) entry which is preliminary data.</text>
</comment>
<proteinExistence type="predicted"/>
<reference evidence="5 6" key="1">
    <citation type="journal article" date="2018" name="Sci. Rep.">
        <title>Genomic signatures of local adaptation to the degree of environmental predictability in rotifers.</title>
        <authorList>
            <person name="Franch-Gras L."/>
            <person name="Hahn C."/>
            <person name="Garcia-Roger E.M."/>
            <person name="Carmona M.J."/>
            <person name="Serra M."/>
            <person name="Gomez A."/>
        </authorList>
    </citation>
    <scope>NUCLEOTIDE SEQUENCE [LARGE SCALE GENOMIC DNA]</scope>
    <source>
        <strain evidence="5">HYR1</strain>
    </source>
</reference>
<dbReference type="OrthoDB" id="10264063at2759"/>
<dbReference type="EMBL" id="REGN01000589">
    <property type="protein sequence ID" value="RNA40802.1"/>
    <property type="molecule type" value="Genomic_DNA"/>
</dbReference>